<dbReference type="AlphaFoldDB" id="A0A2N9HSQ8"/>
<protein>
    <submittedName>
        <fullName evidence="1">Uncharacterized protein</fullName>
    </submittedName>
</protein>
<dbReference type="PROSITE" id="PS51257">
    <property type="entry name" value="PROKAR_LIPOPROTEIN"/>
    <property type="match status" value="1"/>
</dbReference>
<dbReference type="EMBL" id="OIVN01003978">
    <property type="protein sequence ID" value="SPD14689.1"/>
    <property type="molecule type" value="Genomic_DNA"/>
</dbReference>
<sequence>MAKLGSSPTPLITTTSGGGCWLGKAKPCLSPSQLLSSLSFPHSALNGEFGVVVLWVNPCGYRSWIFGELMWVWCYVRTTCVWVMFRVNPCVG</sequence>
<evidence type="ECO:0000313" key="1">
    <source>
        <dbReference type="EMBL" id="SPD14689.1"/>
    </source>
</evidence>
<gene>
    <name evidence="1" type="ORF">FSB_LOCUS42571</name>
</gene>
<name>A0A2N9HSQ8_FAGSY</name>
<accession>A0A2N9HSQ8</accession>
<organism evidence="1">
    <name type="scientific">Fagus sylvatica</name>
    <name type="common">Beechnut</name>
    <dbReference type="NCBI Taxonomy" id="28930"/>
    <lineage>
        <taxon>Eukaryota</taxon>
        <taxon>Viridiplantae</taxon>
        <taxon>Streptophyta</taxon>
        <taxon>Embryophyta</taxon>
        <taxon>Tracheophyta</taxon>
        <taxon>Spermatophyta</taxon>
        <taxon>Magnoliopsida</taxon>
        <taxon>eudicotyledons</taxon>
        <taxon>Gunneridae</taxon>
        <taxon>Pentapetalae</taxon>
        <taxon>rosids</taxon>
        <taxon>fabids</taxon>
        <taxon>Fagales</taxon>
        <taxon>Fagaceae</taxon>
        <taxon>Fagus</taxon>
    </lineage>
</organism>
<proteinExistence type="predicted"/>
<reference evidence="1" key="1">
    <citation type="submission" date="2018-02" db="EMBL/GenBank/DDBJ databases">
        <authorList>
            <person name="Cohen D.B."/>
            <person name="Kent A.D."/>
        </authorList>
    </citation>
    <scope>NUCLEOTIDE SEQUENCE</scope>
</reference>